<sequence length="323" mass="37212">MEDFLFYKMDSTCMPVVKFTNKVSVKPPHIHIKRQTEEFILYFVLSGEMYLKEGSREYALKPGDMLILDPHLVHCGTKASSCTYFYIHFYHDRMAECSAPEELVKNELVSSRFAALQTDECSIRKNPASPILLPKHMHIGQPGAVMQLTELLEQIKASHYNHLEHFQLNTGCLFLQFLILLSRELTDSCLYEENFGLTGRSTRIIHDILTFFQSSYTEEITSALIEQKYGCNYDYINRLFKKATGKTILAYLNELRISKARQLLSDGTSRISDVAEKCGFRDIYYFSRVFKKYTGTTPGAYSRKYGLSGKKMPLARNMSVPRE</sequence>
<dbReference type="SUPFAM" id="SSF46689">
    <property type="entry name" value="Homeodomain-like"/>
    <property type="match status" value="1"/>
</dbReference>
<keyword evidence="1" id="KW-0805">Transcription regulation</keyword>
<protein>
    <submittedName>
        <fullName evidence="5">AraC family transcriptional regulator</fullName>
    </submittedName>
</protein>
<comment type="caution">
    <text evidence="5">The sequence shown here is derived from an EMBL/GenBank/DDBJ whole genome shotgun (WGS) entry which is preliminary data.</text>
</comment>
<dbReference type="InterPro" id="IPR014710">
    <property type="entry name" value="RmlC-like_jellyroll"/>
</dbReference>
<dbReference type="Proteomes" id="UP000260812">
    <property type="component" value="Unassembled WGS sequence"/>
</dbReference>
<accession>A0A3E3HX25</accession>
<dbReference type="Pfam" id="PF12833">
    <property type="entry name" value="HTH_18"/>
    <property type="match status" value="1"/>
</dbReference>
<dbReference type="AlphaFoldDB" id="A0A3E3HX25"/>
<dbReference type="Pfam" id="PF02311">
    <property type="entry name" value="AraC_binding"/>
    <property type="match status" value="1"/>
</dbReference>
<feature type="domain" description="HTH araC/xylS-type" evidence="4">
    <location>
        <begin position="206"/>
        <end position="304"/>
    </location>
</feature>
<keyword evidence="3" id="KW-0804">Transcription</keyword>
<dbReference type="PRINTS" id="PR00032">
    <property type="entry name" value="HTHARAC"/>
</dbReference>
<dbReference type="GeneID" id="97989980"/>
<dbReference type="InterPro" id="IPR018062">
    <property type="entry name" value="HTH_AraC-typ_CS"/>
</dbReference>
<evidence type="ECO:0000256" key="1">
    <source>
        <dbReference type="ARBA" id="ARBA00023015"/>
    </source>
</evidence>
<evidence type="ECO:0000259" key="4">
    <source>
        <dbReference type="PROSITE" id="PS01124"/>
    </source>
</evidence>
<keyword evidence="6" id="KW-1185">Reference proteome</keyword>
<dbReference type="InterPro" id="IPR003313">
    <property type="entry name" value="AraC-bd"/>
</dbReference>
<dbReference type="InterPro" id="IPR009057">
    <property type="entry name" value="Homeodomain-like_sf"/>
</dbReference>
<dbReference type="Gene3D" id="2.60.120.10">
    <property type="entry name" value="Jelly Rolls"/>
    <property type="match status" value="1"/>
</dbReference>
<dbReference type="InterPro" id="IPR020449">
    <property type="entry name" value="Tscrpt_reg_AraC-type_HTH"/>
</dbReference>
<dbReference type="SUPFAM" id="SSF51215">
    <property type="entry name" value="Regulatory protein AraC"/>
    <property type="match status" value="1"/>
</dbReference>
<reference evidence="5" key="1">
    <citation type="submission" date="2018-08" db="EMBL/GenBank/DDBJ databases">
        <title>A genome reference for cultivated species of the human gut microbiota.</title>
        <authorList>
            <person name="Zou Y."/>
            <person name="Xue W."/>
            <person name="Luo G."/>
        </authorList>
    </citation>
    <scope>NUCLEOTIDE SEQUENCE [LARGE SCALE GENOMIC DNA]</scope>
    <source>
        <strain evidence="5">TF05-5AC</strain>
    </source>
</reference>
<dbReference type="PROSITE" id="PS00041">
    <property type="entry name" value="HTH_ARAC_FAMILY_1"/>
    <property type="match status" value="1"/>
</dbReference>
<dbReference type="SMART" id="SM00342">
    <property type="entry name" value="HTH_ARAC"/>
    <property type="match status" value="1"/>
</dbReference>
<proteinExistence type="predicted"/>
<gene>
    <name evidence="5" type="ORF">DXC51_24780</name>
</gene>
<dbReference type="Gene3D" id="1.10.10.60">
    <property type="entry name" value="Homeodomain-like"/>
    <property type="match status" value="2"/>
</dbReference>
<evidence type="ECO:0000256" key="2">
    <source>
        <dbReference type="ARBA" id="ARBA00023125"/>
    </source>
</evidence>
<organism evidence="5 6">
    <name type="scientific">Eisenbergiella massiliensis</name>
    <dbReference type="NCBI Taxonomy" id="1720294"/>
    <lineage>
        <taxon>Bacteria</taxon>
        <taxon>Bacillati</taxon>
        <taxon>Bacillota</taxon>
        <taxon>Clostridia</taxon>
        <taxon>Lachnospirales</taxon>
        <taxon>Lachnospiraceae</taxon>
        <taxon>Eisenbergiella</taxon>
    </lineage>
</organism>
<dbReference type="InterPro" id="IPR037923">
    <property type="entry name" value="HTH-like"/>
</dbReference>
<keyword evidence="2" id="KW-0238">DNA-binding</keyword>
<dbReference type="PROSITE" id="PS01124">
    <property type="entry name" value="HTH_ARAC_FAMILY_2"/>
    <property type="match status" value="1"/>
</dbReference>
<dbReference type="RefSeq" id="WP_117545610.1">
    <property type="nucleotide sequence ID" value="NZ_JBKUNB010000005.1"/>
</dbReference>
<dbReference type="GO" id="GO:0043565">
    <property type="term" value="F:sequence-specific DNA binding"/>
    <property type="evidence" value="ECO:0007669"/>
    <property type="project" value="InterPro"/>
</dbReference>
<dbReference type="PANTHER" id="PTHR43280:SF2">
    <property type="entry name" value="HTH-TYPE TRANSCRIPTIONAL REGULATOR EXSA"/>
    <property type="match status" value="1"/>
</dbReference>
<evidence type="ECO:0000313" key="6">
    <source>
        <dbReference type="Proteomes" id="UP000260812"/>
    </source>
</evidence>
<dbReference type="InterPro" id="IPR018060">
    <property type="entry name" value="HTH_AraC"/>
</dbReference>
<dbReference type="GO" id="GO:0003700">
    <property type="term" value="F:DNA-binding transcription factor activity"/>
    <property type="evidence" value="ECO:0007669"/>
    <property type="project" value="InterPro"/>
</dbReference>
<dbReference type="EMBL" id="QVLV01000027">
    <property type="protein sequence ID" value="RGE56275.1"/>
    <property type="molecule type" value="Genomic_DNA"/>
</dbReference>
<name>A0A3E3HX25_9FIRM</name>
<evidence type="ECO:0000313" key="5">
    <source>
        <dbReference type="EMBL" id="RGE56275.1"/>
    </source>
</evidence>
<dbReference type="PANTHER" id="PTHR43280">
    <property type="entry name" value="ARAC-FAMILY TRANSCRIPTIONAL REGULATOR"/>
    <property type="match status" value="1"/>
</dbReference>
<evidence type="ECO:0000256" key="3">
    <source>
        <dbReference type="ARBA" id="ARBA00023163"/>
    </source>
</evidence>